<sequence>MASTTASEPSPSPPAQPSNDIDVAGISTLVSWNLADGTTEFLQSMPGGTSSSLCRSKLHLIYESESRSALFKLQLSFLLKPQRHKSKNTAQFFIFIPPENIATLSLSLSAAGGQETPEVVRQVLSPDTICLRFSLNAPPTVVAPPAPDRIMPKNERGAGVLASLLDLGRQTNIAIYLPHRALDQARLRTLCTAASGFGLASIAHHGSATLYGGKGDRILEASIIDSPFENGASDATGLPAVDCPPSYDQLGPGPPPAVGISLEKESSAGQPSRKRPRRSSFDPASSPPSPSCGEEGMAKKPKYDQALRETHQRMGTMEKNIEIVEQAEQAAQMEQRIEQAEQRLTARLDRRLDLFEQLVKDQIQEHKRSITEMVEQRMEAHEEQTQTDLDQLRREVESDVEEQLIGKKAELHEQFRDEREELQASLEERFADLEESITERFSSARAVLEFD</sequence>
<feature type="region of interest" description="Disordered" evidence="2">
    <location>
        <begin position="1"/>
        <end position="20"/>
    </location>
</feature>
<keyword evidence="1" id="KW-0175">Coiled coil</keyword>
<dbReference type="EMBL" id="LKEA01000016">
    <property type="protein sequence ID" value="ROW03013.1"/>
    <property type="molecule type" value="Genomic_DNA"/>
</dbReference>
<organism evidence="3 4">
    <name type="scientific">Cytospora schulzeri</name>
    <dbReference type="NCBI Taxonomy" id="448051"/>
    <lineage>
        <taxon>Eukaryota</taxon>
        <taxon>Fungi</taxon>
        <taxon>Dikarya</taxon>
        <taxon>Ascomycota</taxon>
        <taxon>Pezizomycotina</taxon>
        <taxon>Sordariomycetes</taxon>
        <taxon>Sordariomycetidae</taxon>
        <taxon>Diaporthales</taxon>
        <taxon>Cytosporaceae</taxon>
        <taxon>Cytospora</taxon>
    </lineage>
</organism>
<comment type="caution">
    <text evidence="3">The sequence shown here is derived from an EMBL/GenBank/DDBJ whole genome shotgun (WGS) entry which is preliminary data.</text>
</comment>
<gene>
    <name evidence="3" type="ORF">VMCG_05675</name>
</gene>
<dbReference type="OrthoDB" id="47007at2759"/>
<keyword evidence="4" id="KW-1185">Reference proteome</keyword>
<feature type="coiled-coil region" evidence="1">
    <location>
        <begin position="323"/>
        <end position="436"/>
    </location>
</feature>
<dbReference type="AlphaFoldDB" id="A0A423WHX9"/>
<dbReference type="STRING" id="356882.A0A423WHX9"/>
<name>A0A423WHX9_9PEZI</name>
<evidence type="ECO:0000256" key="1">
    <source>
        <dbReference type="SAM" id="Coils"/>
    </source>
</evidence>
<evidence type="ECO:0000313" key="4">
    <source>
        <dbReference type="Proteomes" id="UP000283895"/>
    </source>
</evidence>
<proteinExistence type="predicted"/>
<dbReference type="Proteomes" id="UP000283895">
    <property type="component" value="Unassembled WGS sequence"/>
</dbReference>
<feature type="region of interest" description="Disordered" evidence="2">
    <location>
        <begin position="235"/>
        <end position="300"/>
    </location>
</feature>
<accession>A0A423WHX9</accession>
<evidence type="ECO:0000313" key="3">
    <source>
        <dbReference type="EMBL" id="ROW03013.1"/>
    </source>
</evidence>
<reference evidence="3 4" key="1">
    <citation type="submission" date="2015-09" db="EMBL/GenBank/DDBJ databases">
        <title>Host preference determinants of Valsa canker pathogens revealed by comparative genomics.</title>
        <authorList>
            <person name="Yin Z."/>
            <person name="Huang L."/>
        </authorList>
    </citation>
    <scope>NUCLEOTIDE SEQUENCE [LARGE SCALE GENOMIC DNA]</scope>
    <source>
        <strain evidence="3 4">03-1</strain>
    </source>
</reference>
<evidence type="ECO:0000256" key="2">
    <source>
        <dbReference type="SAM" id="MobiDB-lite"/>
    </source>
</evidence>
<protein>
    <submittedName>
        <fullName evidence="3">Uncharacterized protein</fullName>
    </submittedName>
</protein>